<evidence type="ECO:0000313" key="1">
    <source>
        <dbReference type="EMBL" id="KAF2603009.1"/>
    </source>
</evidence>
<dbReference type="PROSITE" id="PS51257">
    <property type="entry name" value="PROKAR_LIPOPROTEIN"/>
    <property type="match status" value="1"/>
</dbReference>
<comment type="caution">
    <text evidence="1">The sequence shown here is derived from an EMBL/GenBank/DDBJ whole genome shotgun (WGS) entry which is preliminary data.</text>
</comment>
<dbReference type="AlphaFoldDB" id="A0A8S9L9D7"/>
<name>A0A8S9L9D7_BRACR</name>
<dbReference type="EMBL" id="QGKY02000094">
    <property type="protein sequence ID" value="KAF2603009.1"/>
    <property type="molecule type" value="Genomic_DNA"/>
</dbReference>
<protein>
    <submittedName>
        <fullName evidence="1">Uncharacterized protein</fullName>
    </submittedName>
</protein>
<accession>A0A8S9L9D7</accession>
<organism evidence="1">
    <name type="scientific">Brassica cretica</name>
    <name type="common">Mustard</name>
    <dbReference type="NCBI Taxonomy" id="69181"/>
    <lineage>
        <taxon>Eukaryota</taxon>
        <taxon>Viridiplantae</taxon>
        <taxon>Streptophyta</taxon>
        <taxon>Embryophyta</taxon>
        <taxon>Tracheophyta</taxon>
        <taxon>Spermatophyta</taxon>
        <taxon>Magnoliopsida</taxon>
        <taxon>eudicotyledons</taxon>
        <taxon>Gunneridae</taxon>
        <taxon>Pentapetalae</taxon>
        <taxon>rosids</taxon>
        <taxon>malvids</taxon>
        <taxon>Brassicales</taxon>
        <taxon>Brassicaceae</taxon>
        <taxon>Brassiceae</taxon>
        <taxon>Brassica</taxon>
    </lineage>
</organism>
<sequence length="193" mass="21526">MSIVDRCGCVSFDRRRVFCLVLSSTVACCDESWIINSFGGRLWLLDWNRVVVDMRIYECQAQLCTWEFKTLHRAWVLPIGTLSTSIGSAASSEGVLMASSGLFEGLGCGLSAFRRATSVFGICTWILTTLQDAVDSVGVVDRCSGEDVYRFWMTFVDRCSEFGVDRHQCDPPKLIKLSTSKSPSCSFSWFTTC</sequence>
<proteinExistence type="predicted"/>
<gene>
    <name evidence="1" type="ORF">F2Q70_00025122</name>
</gene>
<reference evidence="1" key="1">
    <citation type="submission" date="2019-12" db="EMBL/GenBank/DDBJ databases">
        <title>Genome sequencing and annotation of Brassica cretica.</title>
        <authorList>
            <person name="Studholme D.J."/>
            <person name="Sarris P.F."/>
        </authorList>
    </citation>
    <scope>NUCLEOTIDE SEQUENCE</scope>
    <source>
        <strain evidence="1">PFS-102/07</strain>
        <tissue evidence="1">Leaf</tissue>
    </source>
</reference>